<keyword evidence="2" id="KW-1185">Reference proteome</keyword>
<dbReference type="AlphaFoldDB" id="A0A2G5SXG7"/>
<proteinExistence type="predicted"/>
<accession>A0A2G5SXG7</accession>
<comment type="caution">
    <text evidence="1">The sequence shown here is derived from an EMBL/GenBank/DDBJ whole genome shotgun (WGS) entry which is preliminary data.</text>
</comment>
<protein>
    <submittedName>
        <fullName evidence="1">Uncharacterized protein</fullName>
    </submittedName>
</protein>
<dbReference type="EMBL" id="PDUG01000006">
    <property type="protein sequence ID" value="PIC19609.1"/>
    <property type="molecule type" value="Genomic_DNA"/>
</dbReference>
<organism evidence="1 2">
    <name type="scientific">Caenorhabditis nigoni</name>
    <dbReference type="NCBI Taxonomy" id="1611254"/>
    <lineage>
        <taxon>Eukaryota</taxon>
        <taxon>Metazoa</taxon>
        <taxon>Ecdysozoa</taxon>
        <taxon>Nematoda</taxon>
        <taxon>Chromadorea</taxon>
        <taxon>Rhabditida</taxon>
        <taxon>Rhabditina</taxon>
        <taxon>Rhabditomorpha</taxon>
        <taxon>Rhabditoidea</taxon>
        <taxon>Rhabditidae</taxon>
        <taxon>Peloderinae</taxon>
        <taxon>Caenorhabditis</taxon>
    </lineage>
</organism>
<evidence type="ECO:0000313" key="1">
    <source>
        <dbReference type="EMBL" id="PIC19609.1"/>
    </source>
</evidence>
<gene>
    <name evidence="1" type="primary">Cnig_chr_X.g25095</name>
    <name evidence="1" type="ORF">B9Z55_025095</name>
</gene>
<name>A0A2G5SXG7_9PELO</name>
<sequence>MQHIPNIIAPIRDIIRDFYLRYDREIESMYGRPPDGNNFAELLDVLTTLRQLFQLLLMLADHPCNPTEQIQIRLIMNKICRIYNIPV</sequence>
<reference evidence="2" key="1">
    <citation type="submission" date="2017-10" db="EMBL/GenBank/DDBJ databases">
        <title>Rapid genome shrinkage in a self-fertile nematode reveals novel sperm competition proteins.</title>
        <authorList>
            <person name="Yin D."/>
            <person name="Schwarz E.M."/>
            <person name="Thomas C.G."/>
            <person name="Felde R.L."/>
            <person name="Korf I.F."/>
            <person name="Cutter A.D."/>
            <person name="Schartner C.M."/>
            <person name="Ralston E.J."/>
            <person name="Meyer B.J."/>
            <person name="Haag E.S."/>
        </authorList>
    </citation>
    <scope>NUCLEOTIDE SEQUENCE [LARGE SCALE GENOMIC DNA]</scope>
    <source>
        <strain evidence="2">JU1422</strain>
    </source>
</reference>
<dbReference type="Proteomes" id="UP000230233">
    <property type="component" value="Chromosome X"/>
</dbReference>
<evidence type="ECO:0000313" key="2">
    <source>
        <dbReference type="Proteomes" id="UP000230233"/>
    </source>
</evidence>